<evidence type="ECO:0000313" key="3">
    <source>
        <dbReference type="EMBL" id="CAD7276708.1"/>
    </source>
</evidence>
<feature type="region of interest" description="Disordered" evidence="1">
    <location>
        <begin position="373"/>
        <end position="445"/>
    </location>
</feature>
<accession>A0A7R9BMH1</accession>
<feature type="compositionally biased region" description="Polar residues" evidence="1">
    <location>
        <begin position="492"/>
        <end position="503"/>
    </location>
</feature>
<feature type="compositionally biased region" description="Basic and acidic residues" evidence="1">
    <location>
        <begin position="282"/>
        <end position="292"/>
    </location>
</feature>
<sequence length="759" mass="83991">MELEAIYSAVTLFSLAMCARAEYLNLADVRNPSPPPPKKPILKHAPEILRLLVDDADVLFNDEGDENMISNWKKVSKRMKEISGELDRIFANSGSDRTSEGKEKDSLAEKLDWFIGFGEESKEDNRYLNLKLNLHDGHPKSPSLSKVRRSLSDESSTNKISVTANPKSHILLIEVEGRDNQGRAAIPVPSYPLRSWNNESDFFAPRIIPHEKPAIDEPGLGKLILSAQASLFRVRNALAENLSCGSATGVIIHHLSKQLEGKLSRDDIEEMCRQYKARSHVRRDASEEETRTEQSLSVFDIDMDDSEVSMNSTDDASDTELEDTNQSPESEIFDIWRGLKGQLLSVFHHEENTEKHRVISDERMDDLKRFMGSNETVSRKRPLLREEDSELPTEKIVDRFDPDDVEEDEQVEDEQVHDHHHEPANSVREEDSENYETEDEIATEHDPDQLALTARKTWDMTRGYAANQTPIIHPSLGTTSASSASPKSTTAQLRGTTLSPTSGEDTKSNDADSANGFTAPHGILTSIPEASRIELVLTTEMLADNRPATPLEQAGPEVPTSSSASPEEEFLDHATAQLRGTTLSPTSGEDTKSNDADSANGFTAPHGILTSIPEASRIELVLTTEMLADNRPATPLEQAGPEVPTSSSASPEEEFLDHENSNNKAQQVEAELETGENGAETFHRHVIVSIGLMSLLGIIAIIVLAIVHQSVTSRGHRRVSGRNDIELGETPTRKKPKERRATVTTPLESSPRDVAKLEE</sequence>
<feature type="region of interest" description="Disordered" evidence="1">
    <location>
        <begin position="280"/>
        <end position="329"/>
    </location>
</feature>
<feature type="transmembrane region" description="Helical" evidence="2">
    <location>
        <begin position="686"/>
        <end position="707"/>
    </location>
</feature>
<feature type="region of interest" description="Disordered" evidence="1">
    <location>
        <begin position="713"/>
        <end position="759"/>
    </location>
</feature>
<feature type="region of interest" description="Disordered" evidence="1">
    <location>
        <begin position="548"/>
        <end position="600"/>
    </location>
</feature>
<evidence type="ECO:0000256" key="1">
    <source>
        <dbReference type="SAM" id="MobiDB-lite"/>
    </source>
</evidence>
<feature type="region of interest" description="Disordered" evidence="1">
    <location>
        <begin position="470"/>
        <end position="514"/>
    </location>
</feature>
<dbReference type="EMBL" id="CAJPEX010000685">
    <property type="protein sequence ID" value="CAG0916860.1"/>
    <property type="molecule type" value="Genomic_DNA"/>
</dbReference>
<feature type="compositionally biased region" description="Acidic residues" evidence="1">
    <location>
        <begin position="403"/>
        <end position="413"/>
    </location>
</feature>
<feature type="compositionally biased region" description="Acidic residues" evidence="1">
    <location>
        <begin position="430"/>
        <end position="441"/>
    </location>
</feature>
<protein>
    <submittedName>
        <fullName evidence="3">Uncharacterized protein</fullName>
    </submittedName>
</protein>
<feature type="compositionally biased region" description="Basic and acidic residues" evidence="1">
    <location>
        <begin position="392"/>
        <end position="402"/>
    </location>
</feature>
<keyword evidence="2" id="KW-0472">Membrane</keyword>
<organism evidence="3">
    <name type="scientific">Notodromas monacha</name>
    <dbReference type="NCBI Taxonomy" id="399045"/>
    <lineage>
        <taxon>Eukaryota</taxon>
        <taxon>Metazoa</taxon>
        <taxon>Ecdysozoa</taxon>
        <taxon>Arthropoda</taxon>
        <taxon>Crustacea</taxon>
        <taxon>Oligostraca</taxon>
        <taxon>Ostracoda</taxon>
        <taxon>Podocopa</taxon>
        <taxon>Podocopida</taxon>
        <taxon>Cypridocopina</taxon>
        <taxon>Cypridoidea</taxon>
        <taxon>Cyprididae</taxon>
        <taxon>Notodromas</taxon>
    </lineage>
</organism>
<feature type="compositionally biased region" description="Basic and acidic residues" evidence="1">
    <location>
        <begin position="414"/>
        <end position="429"/>
    </location>
</feature>
<proteinExistence type="predicted"/>
<dbReference type="AlphaFoldDB" id="A0A7R9BMH1"/>
<feature type="compositionally biased region" description="Low complexity" evidence="1">
    <location>
        <begin position="478"/>
        <end position="491"/>
    </location>
</feature>
<feature type="compositionally biased region" description="Basic and acidic residues" evidence="1">
    <location>
        <begin position="750"/>
        <end position="759"/>
    </location>
</feature>
<name>A0A7R9BMH1_9CRUS</name>
<keyword evidence="2" id="KW-0812">Transmembrane</keyword>
<feature type="region of interest" description="Disordered" evidence="1">
    <location>
        <begin position="633"/>
        <end position="675"/>
    </location>
</feature>
<dbReference type="EMBL" id="OA882722">
    <property type="protein sequence ID" value="CAD7276708.1"/>
    <property type="molecule type" value="Genomic_DNA"/>
</dbReference>
<gene>
    <name evidence="3" type="ORF">NMOB1V02_LOCUS4459</name>
</gene>
<evidence type="ECO:0000256" key="2">
    <source>
        <dbReference type="SAM" id="Phobius"/>
    </source>
</evidence>
<keyword evidence="4" id="KW-1185">Reference proteome</keyword>
<feature type="compositionally biased region" description="Polar residues" evidence="1">
    <location>
        <begin position="578"/>
        <end position="588"/>
    </location>
</feature>
<reference evidence="3" key="1">
    <citation type="submission" date="2020-11" db="EMBL/GenBank/DDBJ databases">
        <authorList>
            <person name="Tran Van P."/>
        </authorList>
    </citation>
    <scope>NUCLEOTIDE SEQUENCE</scope>
</reference>
<feature type="region of interest" description="Disordered" evidence="1">
    <location>
        <begin position="139"/>
        <end position="159"/>
    </location>
</feature>
<evidence type="ECO:0000313" key="4">
    <source>
        <dbReference type="Proteomes" id="UP000678499"/>
    </source>
</evidence>
<dbReference type="Proteomes" id="UP000678499">
    <property type="component" value="Unassembled WGS sequence"/>
</dbReference>
<keyword evidence="2" id="KW-1133">Transmembrane helix</keyword>